<accession>A0A2V5GQV2</accession>
<dbReference type="AlphaFoldDB" id="A0A2V5GQV2"/>
<keyword evidence="3" id="KW-1185">Reference proteome</keyword>
<proteinExistence type="predicted"/>
<dbReference type="OMA" id="YPPIHIR"/>
<dbReference type="EMBL" id="KZ825240">
    <property type="protein sequence ID" value="PYI13515.1"/>
    <property type="molecule type" value="Genomic_DNA"/>
</dbReference>
<organism evidence="2 3">
    <name type="scientific">Aspergillus violaceofuscus (strain CBS 115571)</name>
    <dbReference type="NCBI Taxonomy" id="1450538"/>
    <lineage>
        <taxon>Eukaryota</taxon>
        <taxon>Fungi</taxon>
        <taxon>Dikarya</taxon>
        <taxon>Ascomycota</taxon>
        <taxon>Pezizomycotina</taxon>
        <taxon>Eurotiomycetes</taxon>
        <taxon>Eurotiomycetidae</taxon>
        <taxon>Eurotiales</taxon>
        <taxon>Aspergillaceae</taxon>
        <taxon>Aspergillus</taxon>
    </lineage>
</organism>
<gene>
    <name evidence="2" type="ORF">BO99DRAFT_452620</name>
</gene>
<feature type="non-terminal residue" evidence="2">
    <location>
        <position position="1"/>
    </location>
</feature>
<dbReference type="Proteomes" id="UP000249829">
    <property type="component" value="Unassembled WGS sequence"/>
</dbReference>
<evidence type="ECO:0000313" key="3">
    <source>
        <dbReference type="Proteomes" id="UP000249829"/>
    </source>
</evidence>
<reference evidence="2 3" key="1">
    <citation type="submission" date="2018-02" db="EMBL/GenBank/DDBJ databases">
        <title>The genomes of Aspergillus section Nigri reveals drivers in fungal speciation.</title>
        <authorList>
            <consortium name="DOE Joint Genome Institute"/>
            <person name="Vesth T.C."/>
            <person name="Nybo J."/>
            <person name="Theobald S."/>
            <person name="Brandl J."/>
            <person name="Frisvad J.C."/>
            <person name="Nielsen K.F."/>
            <person name="Lyhne E.K."/>
            <person name="Kogle M.E."/>
            <person name="Kuo A."/>
            <person name="Riley R."/>
            <person name="Clum A."/>
            <person name="Nolan M."/>
            <person name="Lipzen A."/>
            <person name="Salamov A."/>
            <person name="Henrissat B."/>
            <person name="Wiebenga A."/>
            <person name="De vries R.P."/>
            <person name="Grigoriev I.V."/>
            <person name="Mortensen U.H."/>
            <person name="Andersen M.R."/>
            <person name="Baker S.E."/>
        </authorList>
    </citation>
    <scope>NUCLEOTIDE SEQUENCE [LARGE SCALE GENOMIC DNA]</scope>
    <source>
        <strain evidence="2 3">CBS 115571</strain>
    </source>
</reference>
<sequence>RPAPSALLIPQKRPLLPAKTKPPINPNTTAHPPSLRLAASSNPNPNPNPAPNLNPAPRAQASDIRPRDRDTECNFAAAPQPFLDPGCWARMRGVDAARAGVEGWGRGPREGEGLGGHAGLRVGVEESEELHRRRRVREAEFGGLAVRGRLR</sequence>
<evidence type="ECO:0000313" key="2">
    <source>
        <dbReference type="EMBL" id="PYI13515.1"/>
    </source>
</evidence>
<feature type="region of interest" description="Disordered" evidence="1">
    <location>
        <begin position="1"/>
        <end position="70"/>
    </location>
</feature>
<feature type="compositionally biased region" description="Pro residues" evidence="1">
    <location>
        <begin position="44"/>
        <end position="54"/>
    </location>
</feature>
<evidence type="ECO:0000256" key="1">
    <source>
        <dbReference type="SAM" id="MobiDB-lite"/>
    </source>
</evidence>
<protein>
    <submittedName>
        <fullName evidence="2">Uncharacterized protein</fullName>
    </submittedName>
</protein>
<name>A0A2V5GQV2_ASPV1</name>